<keyword evidence="3" id="KW-1185">Reference proteome</keyword>
<dbReference type="EMBL" id="WTYA01000014">
    <property type="protein sequence ID" value="MXP30040.1"/>
    <property type="molecule type" value="Genomic_DNA"/>
</dbReference>
<organism evidence="2 3">
    <name type="scientific">Qipengyuania algicida</name>
    <dbReference type="NCBI Taxonomy" id="1836209"/>
    <lineage>
        <taxon>Bacteria</taxon>
        <taxon>Pseudomonadati</taxon>
        <taxon>Pseudomonadota</taxon>
        <taxon>Alphaproteobacteria</taxon>
        <taxon>Sphingomonadales</taxon>
        <taxon>Erythrobacteraceae</taxon>
        <taxon>Qipengyuania</taxon>
    </lineage>
</organism>
<evidence type="ECO:0000256" key="1">
    <source>
        <dbReference type="SAM" id="SignalP"/>
    </source>
</evidence>
<dbReference type="SUPFAM" id="SSF56954">
    <property type="entry name" value="Outer membrane efflux proteins (OEP)"/>
    <property type="match status" value="1"/>
</dbReference>
<proteinExistence type="predicted"/>
<name>A0A845AIF1_9SPHN</name>
<gene>
    <name evidence="2" type="ORF">GRI58_14615</name>
</gene>
<reference evidence="2 3" key="1">
    <citation type="submission" date="2019-12" db="EMBL/GenBank/DDBJ databases">
        <title>Genomic-based taxomic classification of the family Erythrobacteraceae.</title>
        <authorList>
            <person name="Xu L."/>
        </authorList>
    </citation>
    <scope>NUCLEOTIDE SEQUENCE [LARGE SCALE GENOMIC DNA]</scope>
    <source>
        <strain evidence="2 3">KEMB 9005-328</strain>
    </source>
</reference>
<keyword evidence="1" id="KW-0732">Signal</keyword>
<evidence type="ECO:0000313" key="2">
    <source>
        <dbReference type="EMBL" id="MXP30040.1"/>
    </source>
</evidence>
<feature type="chain" id="PRO_5033067210" evidence="1">
    <location>
        <begin position="20"/>
        <end position="410"/>
    </location>
</feature>
<dbReference type="RefSeq" id="WP_160754331.1">
    <property type="nucleotide sequence ID" value="NZ_WTYA01000014.1"/>
</dbReference>
<dbReference type="PANTHER" id="PTHR30203">
    <property type="entry name" value="OUTER MEMBRANE CATION EFFLUX PROTEIN"/>
    <property type="match status" value="1"/>
</dbReference>
<comment type="caution">
    <text evidence="2">The sequence shown here is derived from an EMBL/GenBank/DDBJ whole genome shotgun (WGS) entry which is preliminary data.</text>
</comment>
<dbReference type="OrthoDB" id="7452700at2"/>
<dbReference type="InterPro" id="IPR010131">
    <property type="entry name" value="MdtP/NodT-like"/>
</dbReference>
<protein>
    <submittedName>
        <fullName evidence="2">Transporter</fullName>
    </submittedName>
</protein>
<dbReference type="PANTHER" id="PTHR30203:SF24">
    <property type="entry name" value="BLR4935 PROTEIN"/>
    <property type="match status" value="1"/>
</dbReference>
<evidence type="ECO:0000313" key="3">
    <source>
        <dbReference type="Proteomes" id="UP000439780"/>
    </source>
</evidence>
<dbReference type="Proteomes" id="UP000439780">
    <property type="component" value="Unassembled WGS sequence"/>
</dbReference>
<dbReference type="AlphaFoldDB" id="A0A845AIF1"/>
<feature type="signal peptide" evidence="1">
    <location>
        <begin position="1"/>
        <end position="19"/>
    </location>
</feature>
<accession>A0A845AIF1</accession>
<dbReference type="GO" id="GO:0015562">
    <property type="term" value="F:efflux transmembrane transporter activity"/>
    <property type="evidence" value="ECO:0007669"/>
    <property type="project" value="InterPro"/>
</dbReference>
<sequence length="410" mass="44672">MRKVFLTLAFALIAVPADANEKDTGLPDAAAVQTALDTHPSVLAARARVDAAKAHANALSRGSYEVEVTGRYDKRRVDFEGDFDEYNFELSRSFRLPGKAALDRKVGMYSVTEAENLAEDAKHQAALMLIAYWWDWLGAEEQARVDRQAVGNYQRALKAVMRRVELRDAAQLDADQSAAALASASSLAEQSAGRAAVARARLQAHFPALALGQTAPSVPVPYVPERGLAPLRELVLSNSHEIAAADARAKAMSAKADRDGKDRMADPTLGLRLFSERGGMERGAGVAITFPLGGGHRKALASQSRAEASAAQADAQLARFLVRETADTDLAEARYRYSIWQRVRESLSAQMAALEKQRTGYSQGEIDLADLLLGERMVHDAFRSESEARTAAMRAITRLRIDSHQLWLGD</sequence>
<dbReference type="Gene3D" id="1.20.1600.10">
    <property type="entry name" value="Outer membrane efflux proteins (OEP)"/>
    <property type="match status" value="1"/>
</dbReference>